<feature type="transmembrane region" description="Helical" evidence="1">
    <location>
        <begin position="360"/>
        <end position="384"/>
    </location>
</feature>
<feature type="transmembrane region" description="Helical" evidence="1">
    <location>
        <begin position="318"/>
        <end position="340"/>
    </location>
</feature>
<organism evidence="2 3">
    <name type="scientific">Umezawaea tangerina</name>
    <dbReference type="NCBI Taxonomy" id="84725"/>
    <lineage>
        <taxon>Bacteria</taxon>
        <taxon>Bacillati</taxon>
        <taxon>Actinomycetota</taxon>
        <taxon>Actinomycetes</taxon>
        <taxon>Pseudonocardiales</taxon>
        <taxon>Pseudonocardiaceae</taxon>
        <taxon>Umezawaea</taxon>
    </lineage>
</organism>
<feature type="transmembrane region" description="Helical" evidence="1">
    <location>
        <begin position="286"/>
        <end position="306"/>
    </location>
</feature>
<dbReference type="Proteomes" id="UP000239494">
    <property type="component" value="Unassembled WGS sequence"/>
</dbReference>
<dbReference type="RefSeq" id="WP_106188745.1">
    <property type="nucleotide sequence ID" value="NZ_PVTF01000005.1"/>
</dbReference>
<proteinExistence type="predicted"/>
<accession>A0A2T0T7X3</accession>
<reference evidence="2 3" key="1">
    <citation type="submission" date="2018-03" db="EMBL/GenBank/DDBJ databases">
        <title>Genomic Encyclopedia of Archaeal and Bacterial Type Strains, Phase II (KMG-II): from individual species to whole genera.</title>
        <authorList>
            <person name="Goeker M."/>
        </authorList>
    </citation>
    <scope>NUCLEOTIDE SEQUENCE [LARGE SCALE GENOMIC DNA]</scope>
    <source>
        <strain evidence="2 3">DSM 44720</strain>
    </source>
</reference>
<evidence type="ECO:0000313" key="3">
    <source>
        <dbReference type="Proteomes" id="UP000239494"/>
    </source>
</evidence>
<dbReference type="AlphaFoldDB" id="A0A2T0T7X3"/>
<name>A0A2T0T7X3_9PSEU</name>
<keyword evidence="1" id="KW-0472">Membrane</keyword>
<dbReference type="Gene3D" id="2.60.120.200">
    <property type="match status" value="1"/>
</dbReference>
<evidence type="ECO:0008006" key="4">
    <source>
        <dbReference type="Google" id="ProtNLM"/>
    </source>
</evidence>
<comment type="caution">
    <text evidence="2">The sequence shown here is derived from an EMBL/GenBank/DDBJ whole genome shotgun (WGS) entry which is preliminary data.</text>
</comment>
<keyword evidence="1" id="KW-1133">Transmembrane helix</keyword>
<feature type="transmembrane region" description="Helical" evidence="1">
    <location>
        <begin position="391"/>
        <end position="410"/>
    </location>
</feature>
<keyword evidence="3" id="KW-1185">Reference proteome</keyword>
<gene>
    <name evidence="2" type="ORF">CLV43_105524</name>
</gene>
<keyword evidence="1" id="KW-0812">Transmembrane</keyword>
<protein>
    <recommendedName>
        <fullName evidence="4">DUF1349 domain-containing protein</fullName>
    </recommendedName>
</protein>
<feature type="transmembrane region" description="Helical" evidence="1">
    <location>
        <begin position="12"/>
        <end position="32"/>
    </location>
</feature>
<evidence type="ECO:0000313" key="2">
    <source>
        <dbReference type="EMBL" id="PRY41765.1"/>
    </source>
</evidence>
<feature type="transmembrane region" description="Helical" evidence="1">
    <location>
        <begin position="452"/>
        <end position="473"/>
    </location>
</feature>
<evidence type="ECO:0000256" key="1">
    <source>
        <dbReference type="SAM" id="Phobius"/>
    </source>
</evidence>
<sequence length="478" mass="49144">MTTTTAWTGGRIAALVTATLITVLSGLLLAFAGRSTCGQDDVEVPCPTATRDHQGQVVTDQLTLAHRPLGREGGITVRLASMTGIITYPPPDHDEIVPGLVPWAKAGVIVKDGTGPGSSYAALVMTGGHGVRLQHDYTHDTAGSASDPSGPRWLRLTRSGDVVTGEESADGRAWTTVGTATLPGLPDTAVVGLVVTSPGDLTFVPTGLGASAGQERFTQATAVFDHVTVDGTPAAGWTDTRIGESGTTDWEKFHRAPGVVESDGTVTVTGSGDIAPRSSGVHPVEGTLAGLGLGLLVLIVAAARSATRQDRKALLGRAVVVGSTSFAAGLVAAAAVMPLGSAVLRATGGDVLPVSFPTGLRVAVGVGVLAAATAVLALAAAVLLRRRWVAVLVVATGVVLTYALAVLPLLPDEVTRWLLRVTPAAGFAVQQTVVEFPQVVAQYTPSMGYYPLPWWAGLLVLCGYAGTALWFAVRRLPR</sequence>
<dbReference type="EMBL" id="PVTF01000005">
    <property type="protein sequence ID" value="PRY41765.1"/>
    <property type="molecule type" value="Genomic_DNA"/>
</dbReference>
<dbReference type="OrthoDB" id="185815at2"/>